<dbReference type="AlphaFoldDB" id="X0WAQ2"/>
<gene>
    <name evidence="2" type="ORF">S01H1_58700</name>
</gene>
<reference evidence="2" key="1">
    <citation type="journal article" date="2014" name="Front. Microbiol.">
        <title>High frequency of phylogenetically diverse reductive dehalogenase-homologous genes in deep subseafloor sedimentary metagenomes.</title>
        <authorList>
            <person name="Kawai M."/>
            <person name="Futagami T."/>
            <person name="Toyoda A."/>
            <person name="Takaki Y."/>
            <person name="Nishi S."/>
            <person name="Hori S."/>
            <person name="Arai W."/>
            <person name="Tsubouchi T."/>
            <person name="Morono Y."/>
            <person name="Uchiyama I."/>
            <person name="Ito T."/>
            <person name="Fujiyama A."/>
            <person name="Inagaki F."/>
            <person name="Takami H."/>
        </authorList>
    </citation>
    <scope>NUCLEOTIDE SEQUENCE</scope>
    <source>
        <strain evidence="2">Expedition CK06-06</strain>
    </source>
</reference>
<organism evidence="2">
    <name type="scientific">marine sediment metagenome</name>
    <dbReference type="NCBI Taxonomy" id="412755"/>
    <lineage>
        <taxon>unclassified sequences</taxon>
        <taxon>metagenomes</taxon>
        <taxon>ecological metagenomes</taxon>
    </lineage>
</organism>
<name>X0WAQ2_9ZZZZ</name>
<evidence type="ECO:0000313" key="2">
    <source>
        <dbReference type="EMBL" id="GAG21663.1"/>
    </source>
</evidence>
<sequence length="187" mass="20405">MTERPKPNEKDVSSVRLAASERTSSVDPRAHAAWRTWLAALARDADAVTAAALAYESLAPEAREAWLDALDQDAPDVGVPKIALYAPLLGVEEDDERRARIVLNVVGAATRSTPPQALVGSHAEDRVCLIITPLYLDFVEILFCRYDPDVGIREAWHKWLAHKSDVAACAAEVGVTMMDGHLPQVVE</sequence>
<comment type="caution">
    <text evidence="2">The sequence shown here is derived from an EMBL/GenBank/DDBJ whole genome shotgun (WGS) entry which is preliminary data.</text>
</comment>
<feature type="region of interest" description="Disordered" evidence="1">
    <location>
        <begin position="1"/>
        <end position="21"/>
    </location>
</feature>
<feature type="compositionally biased region" description="Basic and acidic residues" evidence="1">
    <location>
        <begin position="1"/>
        <end position="13"/>
    </location>
</feature>
<accession>X0WAQ2</accession>
<proteinExistence type="predicted"/>
<protein>
    <submittedName>
        <fullName evidence="2">Uncharacterized protein</fullName>
    </submittedName>
</protein>
<evidence type="ECO:0000256" key="1">
    <source>
        <dbReference type="SAM" id="MobiDB-lite"/>
    </source>
</evidence>
<dbReference type="EMBL" id="BARS01038355">
    <property type="protein sequence ID" value="GAG21663.1"/>
    <property type="molecule type" value="Genomic_DNA"/>
</dbReference>
<feature type="non-terminal residue" evidence="2">
    <location>
        <position position="187"/>
    </location>
</feature>